<dbReference type="AlphaFoldDB" id="A0A9P0IMY8"/>
<dbReference type="PANTHER" id="PTHR21261">
    <property type="entry name" value="BEAT PROTEIN"/>
    <property type="match status" value="1"/>
</dbReference>
<dbReference type="EMBL" id="OU895877">
    <property type="protein sequence ID" value="CAH1709541.1"/>
    <property type="molecule type" value="Genomic_DNA"/>
</dbReference>
<evidence type="ECO:0000259" key="2">
    <source>
        <dbReference type="PROSITE" id="PS50835"/>
    </source>
</evidence>
<sequence length="324" mass="36503">MDTTNILITLLLIIPVIHSLRDVRVKIPSAVRKSDTVVLNCYYDMEGDSLYSVKWYKGRREFYRYSPKENPAMKTFPIAGVHVMQSASNESQLTLSSVTPATTGKFSCEVSADFPSFHTMIVSGDMEVVEVPHQSPQILGIRARYKPGDIIRGNCTAKYSRPAANLTWTINDVPVYPPITKPHKPQKNHKNELETSTLGLHFVVNSQHFINGRLKVKCISRVHDVYQQSNERFIEEERPRVTSLASSNHNHNIGLSYNSYNPDDNEIDDKDTYLDNIKGDASSLNAGSLQTCHSSLVILTISTSLLLFNYLFKFNYALGRLNSS</sequence>
<feature type="signal peptide" evidence="1">
    <location>
        <begin position="1"/>
        <end position="19"/>
    </location>
</feature>
<dbReference type="PROSITE" id="PS50835">
    <property type="entry name" value="IG_LIKE"/>
    <property type="match status" value="1"/>
</dbReference>
<feature type="domain" description="Ig-like" evidence="2">
    <location>
        <begin position="15"/>
        <end position="123"/>
    </location>
</feature>
<dbReference type="Gene3D" id="2.60.40.10">
    <property type="entry name" value="Immunoglobulins"/>
    <property type="match status" value="2"/>
</dbReference>
<dbReference type="PANTHER" id="PTHR21261:SF8">
    <property type="entry name" value="BEATEN PATH IA, ISOFORM B-RELATED"/>
    <property type="match status" value="1"/>
</dbReference>
<dbReference type="InterPro" id="IPR007110">
    <property type="entry name" value="Ig-like_dom"/>
</dbReference>
<evidence type="ECO:0000313" key="4">
    <source>
        <dbReference type="Proteomes" id="UP001153620"/>
    </source>
</evidence>
<name>A0A9P0IMY8_9DIPT</name>
<accession>A0A9P0IMY8</accession>
<dbReference type="GO" id="GO:0008045">
    <property type="term" value="P:motor neuron axon guidance"/>
    <property type="evidence" value="ECO:0007669"/>
    <property type="project" value="TreeGrafter"/>
</dbReference>
<evidence type="ECO:0000256" key="1">
    <source>
        <dbReference type="SAM" id="SignalP"/>
    </source>
</evidence>
<gene>
    <name evidence="3" type="ORF">CHIRRI_LOCUS1222</name>
</gene>
<reference evidence="3" key="1">
    <citation type="submission" date="2022-01" db="EMBL/GenBank/DDBJ databases">
        <authorList>
            <person name="King R."/>
        </authorList>
    </citation>
    <scope>NUCLEOTIDE SEQUENCE</scope>
</reference>
<dbReference type="FunFam" id="2.60.40.10:FF:000437">
    <property type="entry name" value="Beat-IIIc, isoform A"/>
    <property type="match status" value="1"/>
</dbReference>
<keyword evidence="4" id="KW-1185">Reference proteome</keyword>
<evidence type="ECO:0000313" key="3">
    <source>
        <dbReference type="EMBL" id="CAH1709541.1"/>
    </source>
</evidence>
<dbReference type="InterPro" id="IPR036179">
    <property type="entry name" value="Ig-like_dom_sf"/>
</dbReference>
<dbReference type="Proteomes" id="UP001153620">
    <property type="component" value="Chromosome 1"/>
</dbReference>
<proteinExistence type="predicted"/>
<reference evidence="3" key="2">
    <citation type="submission" date="2022-10" db="EMBL/GenBank/DDBJ databases">
        <authorList>
            <consortium name="ENA_rothamsted_submissions"/>
            <consortium name="culmorum"/>
            <person name="King R."/>
        </authorList>
    </citation>
    <scope>NUCLEOTIDE SEQUENCE</scope>
</reference>
<dbReference type="SUPFAM" id="SSF48726">
    <property type="entry name" value="Immunoglobulin"/>
    <property type="match status" value="1"/>
</dbReference>
<organism evidence="3 4">
    <name type="scientific">Chironomus riparius</name>
    <dbReference type="NCBI Taxonomy" id="315576"/>
    <lineage>
        <taxon>Eukaryota</taxon>
        <taxon>Metazoa</taxon>
        <taxon>Ecdysozoa</taxon>
        <taxon>Arthropoda</taxon>
        <taxon>Hexapoda</taxon>
        <taxon>Insecta</taxon>
        <taxon>Pterygota</taxon>
        <taxon>Neoptera</taxon>
        <taxon>Endopterygota</taxon>
        <taxon>Diptera</taxon>
        <taxon>Nematocera</taxon>
        <taxon>Chironomoidea</taxon>
        <taxon>Chironomidae</taxon>
        <taxon>Chironominae</taxon>
        <taxon>Chironomus</taxon>
    </lineage>
</organism>
<keyword evidence="1" id="KW-0732">Signal</keyword>
<protein>
    <recommendedName>
        <fullName evidence="2">Ig-like domain-containing protein</fullName>
    </recommendedName>
</protein>
<dbReference type="InterPro" id="IPR013783">
    <property type="entry name" value="Ig-like_fold"/>
</dbReference>
<feature type="chain" id="PRO_5040238345" description="Ig-like domain-containing protein" evidence="1">
    <location>
        <begin position="20"/>
        <end position="324"/>
    </location>
</feature>